<keyword evidence="3" id="KW-0732">Signal</keyword>
<comment type="caution">
    <text evidence="4">The sequence shown here is derived from an EMBL/GenBank/DDBJ whole genome shotgun (WGS) entry which is preliminary data.</text>
</comment>
<evidence type="ECO:0000256" key="1">
    <source>
        <dbReference type="SAM" id="Coils"/>
    </source>
</evidence>
<feature type="chain" id="PRO_5041935105" evidence="3">
    <location>
        <begin position="26"/>
        <end position="207"/>
    </location>
</feature>
<feature type="coiled-coil region" evidence="1">
    <location>
        <begin position="121"/>
        <end position="165"/>
    </location>
</feature>
<feature type="compositionally biased region" description="Low complexity" evidence="2">
    <location>
        <begin position="185"/>
        <end position="199"/>
    </location>
</feature>
<evidence type="ECO:0000313" key="5">
    <source>
        <dbReference type="Proteomes" id="UP001201812"/>
    </source>
</evidence>
<protein>
    <submittedName>
        <fullName evidence="4">Uncharacterized protein</fullName>
    </submittedName>
</protein>
<dbReference type="Proteomes" id="UP001201812">
    <property type="component" value="Unassembled WGS sequence"/>
</dbReference>
<name>A0AAD4MR05_9BILA</name>
<keyword evidence="1" id="KW-0175">Coiled coil</keyword>
<evidence type="ECO:0000256" key="3">
    <source>
        <dbReference type="SAM" id="SignalP"/>
    </source>
</evidence>
<dbReference type="EMBL" id="JAKKPZ010000087">
    <property type="protein sequence ID" value="KAI1703134.1"/>
    <property type="molecule type" value="Genomic_DNA"/>
</dbReference>
<evidence type="ECO:0000256" key="2">
    <source>
        <dbReference type="SAM" id="MobiDB-lite"/>
    </source>
</evidence>
<sequence length="207" mass="24218">MFMKYFATLAFWLTLILYLLHCAYGKQVVDSILTPQAPIENDLDSSKDVATSRIDRLRKNNKILEEVLNTDGFERFELFRKNIHRITANAFESGSVLADHVNGKANVEELKEARKLIDIITESADRRLQKLAEQKRENERRQREWQEMRERERVLEQNRRQEEENTLGRRILRGIAAFFSGFSSSNRSYSYRSSSSRSSSRSRGKHG</sequence>
<dbReference type="AlphaFoldDB" id="A0AAD4MR05"/>
<gene>
    <name evidence="4" type="ORF">DdX_15069</name>
</gene>
<keyword evidence="5" id="KW-1185">Reference proteome</keyword>
<proteinExistence type="predicted"/>
<reference evidence="4" key="1">
    <citation type="submission" date="2022-01" db="EMBL/GenBank/DDBJ databases">
        <title>Genome Sequence Resource for Two Populations of Ditylenchus destructor, the Migratory Endoparasitic Phytonematode.</title>
        <authorList>
            <person name="Zhang H."/>
            <person name="Lin R."/>
            <person name="Xie B."/>
        </authorList>
    </citation>
    <scope>NUCLEOTIDE SEQUENCE</scope>
    <source>
        <strain evidence="4">BazhouSP</strain>
    </source>
</reference>
<accession>A0AAD4MR05</accession>
<feature type="region of interest" description="Disordered" evidence="2">
    <location>
        <begin position="185"/>
        <end position="207"/>
    </location>
</feature>
<evidence type="ECO:0000313" key="4">
    <source>
        <dbReference type="EMBL" id="KAI1703134.1"/>
    </source>
</evidence>
<organism evidence="4 5">
    <name type="scientific">Ditylenchus destructor</name>
    <dbReference type="NCBI Taxonomy" id="166010"/>
    <lineage>
        <taxon>Eukaryota</taxon>
        <taxon>Metazoa</taxon>
        <taxon>Ecdysozoa</taxon>
        <taxon>Nematoda</taxon>
        <taxon>Chromadorea</taxon>
        <taxon>Rhabditida</taxon>
        <taxon>Tylenchina</taxon>
        <taxon>Tylenchomorpha</taxon>
        <taxon>Sphaerularioidea</taxon>
        <taxon>Anguinidae</taxon>
        <taxon>Anguininae</taxon>
        <taxon>Ditylenchus</taxon>
    </lineage>
</organism>
<feature type="signal peptide" evidence="3">
    <location>
        <begin position="1"/>
        <end position="25"/>
    </location>
</feature>